<dbReference type="RefSeq" id="WP_094456099.1">
    <property type="nucleotide sequence ID" value="NZ_NOXU01000027.1"/>
</dbReference>
<organism evidence="10 11">
    <name type="scientific">Niveispirillum lacus</name>
    <dbReference type="NCBI Taxonomy" id="1981099"/>
    <lineage>
        <taxon>Bacteria</taxon>
        <taxon>Pseudomonadati</taxon>
        <taxon>Pseudomonadota</taxon>
        <taxon>Alphaproteobacteria</taxon>
        <taxon>Rhodospirillales</taxon>
        <taxon>Azospirillaceae</taxon>
        <taxon>Niveispirillum</taxon>
    </lineage>
</organism>
<name>A0A255Z080_9PROT</name>
<dbReference type="OrthoDB" id="5402098at2"/>
<evidence type="ECO:0000256" key="2">
    <source>
        <dbReference type="ARBA" id="ARBA00008681"/>
    </source>
</evidence>
<dbReference type="PANTHER" id="PTHR35603:SF2">
    <property type="entry name" value="OUTER MEMBRANE LIPOPROTEIN"/>
    <property type="match status" value="1"/>
</dbReference>
<evidence type="ECO:0000256" key="6">
    <source>
        <dbReference type="ARBA" id="ARBA00023139"/>
    </source>
</evidence>
<evidence type="ECO:0000256" key="1">
    <source>
        <dbReference type="ARBA" id="ARBA00004459"/>
    </source>
</evidence>
<keyword evidence="4" id="KW-0732">Signal</keyword>
<accession>A0A255Z080</accession>
<keyword evidence="6" id="KW-0564">Palmitate</keyword>
<evidence type="ECO:0000259" key="9">
    <source>
        <dbReference type="Pfam" id="PF16998"/>
    </source>
</evidence>
<proteinExistence type="inferred from homology"/>
<dbReference type="Pfam" id="PF05433">
    <property type="entry name" value="Rick_17kDa_Anti"/>
    <property type="match status" value="1"/>
</dbReference>
<evidence type="ECO:0000313" key="10">
    <source>
        <dbReference type="EMBL" id="OYQ34829.1"/>
    </source>
</evidence>
<dbReference type="InterPro" id="IPR008816">
    <property type="entry name" value="Gly_zipper_2TM_dom"/>
</dbReference>
<gene>
    <name evidence="10" type="ORF">CHU95_09575</name>
</gene>
<evidence type="ECO:0000256" key="3">
    <source>
        <dbReference type="ARBA" id="ARBA00015281"/>
    </source>
</evidence>
<dbReference type="GO" id="GO:0009279">
    <property type="term" value="C:cell outer membrane"/>
    <property type="evidence" value="ECO:0007669"/>
    <property type="project" value="UniProtKB-SubCell"/>
</dbReference>
<evidence type="ECO:0000256" key="5">
    <source>
        <dbReference type="ARBA" id="ARBA00023136"/>
    </source>
</evidence>
<dbReference type="Pfam" id="PF16998">
    <property type="entry name" value="17kDa_Anti_2"/>
    <property type="match status" value="1"/>
</dbReference>
<keyword evidence="5" id="KW-0472">Membrane</keyword>
<dbReference type="AlphaFoldDB" id="A0A255Z080"/>
<sequence length="156" mass="15949">MIRKIVVATALVALLAGCQTTGGSKQTGGAVIGGLMGGLAGSQIGGGSGKLWATGAGAVLGALIGSEVGASLDKADRAALERNTYASFNAPLNQPIVWDNPNNSNRVIVTPTQEGRQQGTGAYCREYQQTIIVGGRSEQAYGRACQQPDGSWKIVS</sequence>
<comment type="similarity">
    <text evidence="2">Belongs to the rickettsiale 17 kDa surface antigen family.</text>
</comment>
<dbReference type="InterPro" id="IPR051407">
    <property type="entry name" value="Bact_OM_lipoprot/Surf_antigen"/>
</dbReference>
<evidence type="ECO:0000259" key="8">
    <source>
        <dbReference type="Pfam" id="PF05433"/>
    </source>
</evidence>
<dbReference type="InterPro" id="IPR016364">
    <property type="entry name" value="Surface_antigen_Rickettsia"/>
</dbReference>
<dbReference type="EMBL" id="NOXU01000027">
    <property type="protein sequence ID" value="OYQ34829.1"/>
    <property type="molecule type" value="Genomic_DNA"/>
</dbReference>
<evidence type="ECO:0000313" key="11">
    <source>
        <dbReference type="Proteomes" id="UP000216998"/>
    </source>
</evidence>
<feature type="domain" description="Surface antigen" evidence="9">
    <location>
        <begin position="74"/>
        <end position="155"/>
    </location>
</feature>
<keyword evidence="7" id="KW-0449">Lipoprotein</keyword>
<keyword evidence="11" id="KW-1185">Reference proteome</keyword>
<dbReference type="PANTHER" id="PTHR35603">
    <property type="match status" value="1"/>
</dbReference>
<protein>
    <recommendedName>
        <fullName evidence="3">17 kDa surface antigen</fullName>
    </recommendedName>
</protein>
<dbReference type="InterPro" id="IPR032635">
    <property type="entry name" value="Anti_2"/>
</dbReference>
<comment type="caution">
    <text evidence="10">The sequence shown here is derived from an EMBL/GenBank/DDBJ whole genome shotgun (WGS) entry which is preliminary data.</text>
</comment>
<reference evidence="10 11" key="1">
    <citation type="submission" date="2017-07" db="EMBL/GenBank/DDBJ databases">
        <title>Niveispirillum cyanobacteriorum sp. nov., isolated from cyanobacterial aggregates in a eutrophic lake.</title>
        <authorList>
            <person name="Cai H."/>
        </authorList>
    </citation>
    <scope>NUCLEOTIDE SEQUENCE [LARGE SCALE GENOMIC DNA]</scope>
    <source>
        <strain evidence="11">TH1-14</strain>
    </source>
</reference>
<evidence type="ECO:0000256" key="7">
    <source>
        <dbReference type="ARBA" id="ARBA00023288"/>
    </source>
</evidence>
<evidence type="ECO:0000256" key="4">
    <source>
        <dbReference type="ARBA" id="ARBA00022729"/>
    </source>
</evidence>
<comment type="subcellular location">
    <subcellularLocation>
        <location evidence="1">Cell outer membrane</location>
        <topology evidence="1">Lipid-anchor</topology>
    </subcellularLocation>
</comment>
<dbReference type="PIRSF" id="PIRSF002721">
    <property type="entry name" value="Surface_antigen_Rickettsia"/>
    <property type="match status" value="1"/>
</dbReference>
<dbReference type="PROSITE" id="PS51257">
    <property type="entry name" value="PROKAR_LIPOPROTEIN"/>
    <property type="match status" value="1"/>
</dbReference>
<dbReference type="Proteomes" id="UP000216998">
    <property type="component" value="Unassembled WGS sequence"/>
</dbReference>
<feature type="domain" description="Glycine zipper 2TM" evidence="8">
    <location>
        <begin position="28"/>
        <end position="69"/>
    </location>
</feature>